<proteinExistence type="predicted"/>
<evidence type="ECO:0000313" key="2">
    <source>
        <dbReference type="EMBL" id="KAK8961838.1"/>
    </source>
</evidence>
<dbReference type="Proteomes" id="UP001412067">
    <property type="component" value="Unassembled WGS sequence"/>
</dbReference>
<evidence type="ECO:0000313" key="3">
    <source>
        <dbReference type="Proteomes" id="UP001412067"/>
    </source>
</evidence>
<sequence>MRRNENVLRNPIVRCLSFPPAFYPVISFFSVHNTIAASEKAQRSLLTTFSDLIYPLTLQALPLLAYSSRHSRMPPLPLATPRHSLHASSPVNIAQPPNGLTCSRSRISRSLLGSRLGLHLHNIKDHPTSDLEPPAARPRTSSGTARRMIGHAMGIEPGSSSGAAGSEEFRMQEAARKDRLHQRHDMKDSAWAVTP</sequence>
<organism evidence="2 3">
    <name type="scientific">Platanthera guangdongensis</name>
    <dbReference type="NCBI Taxonomy" id="2320717"/>
    <lineage>
        <taxon>Eukaryota</taxon>
        <taxon>Viridiplantae</taxon>
        <taxon>Streptophyta</taxon>
        <taxon>Embryophyta</taxon>
        <taxon>Tracheophyta</taxon>
        <taxon>Spermatophyta</taxon>
        <taxon>Magnoliopsida</taxon>
        <taxon>Liliopsida</taxon>
        <taxon>Asparagales</taxon>
        <taxon>Orchidaceae</taxon>
        <taxon>Orchidoideae</taxon>
        <taxon>Orchideae</taxon>
        <taxon>Orchidinae</taxon>
        <taxon>Platanthera</taxon>
    </lineage>
</organism>
<name>A0ABR2MFU3_9ASPA</name>
<dbReference type="EMBL" id="JBBWWR010000009">
    <property type="protein sequence ID" value="KAK8961838.1"/>
    <property type="molecule type" value="Genomic_DNA"/>
</dbReference>
<reference evidence="2 3" key="1">
    <citation type="journal article" date="2022" name="Nat. Plants">
        <title>Genomes of leafy and leafless Platanthera orchids illuminate the evolution of mycoheterotrophy.</title>
        <authorList>
            <person name="Li M.H."/>
            <person name="Liu K.W."/>
            <person name="Li Z."/>
            <person name="Lu H.C."/>
            <person name="Ye Q.L."/>
            <person name="Zhang D."/>
            <person name="Wang J.Y."/>
            <person name="Li Y.F."/>
            <person name="Zhong Z.M."/>
            <person name="Liu X."/>
            <person name="Yu X."/>
            <person name="Liu D.K."/>
            <person name="Tu X.D."/>
            <person name="Liu B."/>
            <person name="Hao Y."/>
            <person name="Liao X.Y."/>
            <person name="Jiang Y.T."/>
            <person name="Sun W.H."/>
            <person name="Chen J."/>
            <person name="Chen Y.Q."/>
            <person name="Ai Y."/>
            <person name="Zhai J.W."/>
            <person name="Wu S.S."/>
            <person name="Zhou Z."/>
            <person name="Hsiao Y.Y."/>
            <person name="Wu W.L."/>
            <person name="Chen Y.Y."/>
            <person name="Lin Y.F."/>
            <person name="Hsu J.L."/>
            <person name="Li C.Y."/>
            <person name="Wang Z.W."/>
            <person name="Zhao X."/>
            <person name="Zhong W.Y."/>
            <person name="Ma X.K."/>
            <person name="Ma L."/>
            <person name="Huang J."/>
            <person name="Chen G.Z."/>
            <person name="Huang M.Z."/>
            <person name="Huang L."/>
            <person name="Peng D.H."/>
            <person name="Luo Y.B."/>
            <person name="Zou S.Q."/>
            <person name="Chen S.P."/>
            <person name="Lan S."/>
            <person name="Tsai W.C."/>
            <person name="Van de Peer Y."/>
            <person name="Liu Z.J."/>
        </authorList>
    </citation>
    <scope>NUCLEOTIDE SEQUENCE [LARGE SCALE GENOMIC DNA]</scope>
    <source>
        <strain evidence="2">Lor288</strain>
    </source>
</reference>
<accession>A0ABR2MFU3</accession>
<keyword evidence="3" id="KW-1185">Reference proteome</keyword>
<gene>
    <name evidence="2" type="ORF">KSP40_PGU021151</name>
</gene>
<feature type="compositionally biased region" description="Basic and acidic residues" evidence="1">
    <location>
        <begin position="167"/>
        <end position="188"/>
    </location>
</feature>
<protein>
    <submittedName>
        <fullName evidence="2">Uncharacterized protein</fullName>
    </submittedName>
</protein>
<evidence type="ECO:0000256" key="1">
    <source>
        <dbReference type="SAM" id="MobiDB-lite"/>
    </source>
</evidence>
<comment type="caution">
    <text evidence="2">The sequence shown here is derived from an EMBL/GenBank/DDBJ whole genome shotgun (WGS) entry which is preliminary data.</text>
</comment>
<feature type="region of interest" description="Disordered" evidence="1">
    <location>
        <begin position="123"/>
        <end position="195"/>
    </location>
</feature>